<accession>A0AAW0KU64</accession>
<dbReference type="Proteomes" id="UP000237347">
    <property type="component" value="Unassembled WGS sequence"/>
</dbReference>
<proteinExistence type="predicted"/>
<dbReference type="EMBL" id="PKMF04000224">
    <property type="protein sequence ID" value="KAK7842224.1"/>
    <property type="molecule type" value="Genomic_DNA"/>
</dbReference>
<feature type="chain" id="PRO_5043821996" evidence="1">
    <location>
        <begin position="24"/>
        <end position="69"/>
    </location>
</feature>
<feature type="signal peptide" evidence="1">
    <location>
        <begin position="1"/>
        <end position="23"/>
    </location>
</feature>
<organism evidence="2 3">
    <name type="scientific">Quercus suber</name>
    <name type="common">Cork oak</name>
    <dbReference type="NCBI Taxonomy" id="58331"/>
    <lineage>
        <taxon>Eukaryota</taxon>
        <taxon>Viridiplantae</taxon>
        <taxon>Streptophyta</taxon>
        <taxon>Embryophyta</taxon>
        <taxon>Tracheophyta</taxon>
        <taxon>Spermatophyta</taxon>
        <taxon>Magnoliopsida</taxon>
        <taxon>eudicotyledons</taxon>
        <taxon>Gunneridae</taxon>
        <taxon>Pentapetalae</taxon>
        <taxon>rosids</taxon>
        <taxon>fabids</taxon>
        <taxon>Fagales</taxon>
        <taxon>Fagaceae</taxon>
        <taxon>Quercus</taxon>
    </lineage>
</organism>
<name>A0AAW0KU64_QUESU</name>
<dbReference type="Gene3D" id="3.30.70.80">
    <property type="entry name" value="Peptidase S8 propeptide/proteinase inhibitor I9"/>
    <property type="match status" value="1"/>
</dbReference>
<comment type="caution">
    <text evidence="2">The sequence shown here is derived from an EMBL/GenBank/DDBJ whole genome shotgun (WGS) entry which is preliminary data.</text>
</comment>
<evidence type="ECO:0000313" key="2">
    <source>
        <dbReference type="EMBL" id="KAK7842224.1"/>
    </source>
</evidence>
<gene>
    <name evidence="2" type="ORF">CFP56_014176</name>
</gene>
<keyword evidence="3" id="KW-1185">Reference proteome</keyword>
<sequence length="69" mass="7795">MVRICMITLFLLATQLHWSFTHGSSDTIRKAYIVYLGETSQSKLSATELHHNLLSSVVREERKCGVSLS</sequence>
<protein>
    <submittedName>
        <fullName evidence="2">Uncharacterized protein</fullName>
    </submittedName>
</protein>
<dbReference type="AlphaFoldDB" id="A0AAW0KU64"/>
<dbReference type="InterPro" id="IPR037045">
    <property type="entry name" value="S8pro/Inhibitor_I9_sf"/>
</dbReference>
<evidence type="ECO:0000313" key="3">
    <source>
        <dbReference type="Proteomes" id="UP000237347"/>
    </source>
</evidence>
<evidence type="ECO:0000256" key="1">
    <source>
        <dbReference type="SAM" id="SignalP"/>
    </source>
</evidence>
<keyword evidence="1" id="KW-0732">Signal</keyword>
<reference evidence="2 3" key="1">
    <citation type="journal article" date="2018" name="Sci. Data">
        <title>The draft genome sequence of cork oak.</title>
        <authorList>
            <person name="Ramos A.M."/>
            <person name="Usie A."/>
            <person name="Barbosa P."/>
            <person name="Barros P.M."/>
            <person name="Capote T."/>
            <person name="Chaves I."/>
            <person name="Simoes F."/>
            <person name="Abreu I."/>
            <person name="Carrasquinho I."/>
            <person name="Faro C."/>
            <person name="Guimaraes J.B."/>
            <person name="Mendonca D."/>
            <person name="Nobrega F."/>
            <person name="Rodrigues L."/>
            <person name="Saibo N.J.M."/>
            <person name="Varela M.C."/>
            <person name="Egas C."/>
            <person name="Matos J."/>
            <person name="Miguel C.M."/>
            <person name="Oliveira M.M."/>
            <person name="Ricardo C.P."/>
            <person name="Goncalves S."/>
        </authorList>
    </citation>
    <scope>NUCLEOTIDE SEQUENCE [LARGE SCALE GENOMIC DNA]</scope>
    <source>
        <strain evidence="3">cv. HL8</strain>
    </source>
</reference>